<evidence type="ECO:0000256" key="1">
    <source>
        <dbReference type="ARBA" id="ARBA00004613"/>
    </source>
</evidence>
<name>A0ABQ3VAJ6_9CHLR</name>
<dbReference type="Pfam" id="PF01522">
    <property type="entry name" value="Polysacc_deac_1"/>
    <property type="match status" value="1"/>
</dbReference>
<protein>
    <recommendedName>
        <fullName evidence="3">NodB homology domain-containing protein</fullName>
    </recommendedName>
</protein>
<keyword evidence="5" id="KW-1185">Reference proteome</keyword>
<evidence type="ECO:0000256" key="2">
    <source>
        <dbReference type="ARBA" id="ARBA00022729"/>
    </source>
</evidence>
<evidence type="ECO:0000313" key="4">
    <source>
        <dbReference type="EMBL" id="GHO83172.1"/>
    </source>
</evidence>
<dbReference type="Proteomes" id="UP000635565">
    <property type="component" value="Unassembled WGS sequence"/>
</dbReference>
<accession>A0ABQ3VAJ6</accession>
<keyword evidence="2" id="KW-0732">Signal</keyword>
<sequence length="245" mass="27797">MSYLDAHGYTPITVTHFVQSHANNVDALPERPVILTFDDGFADFLTHAIPILQKYNFTATLYVSTAFLDGTSLWLSREGESKRRTLTRDELRQIDTYGIECGGHSHHHPQLDMLPPHVAQEEIVTCKDSLEQTLGHQVYSFAYPFGYYTSQIRQCVYAAGYTSACAVRHMMSSEQTDPFALARLWVKPTTTPDVFGQLLEGVGQSALQTFYLQVRTPVWRAIRRCSSFVTPYKWVEGVTVRGYNM</sequence>
<dbReference type="CDD" id="cd10918">
    <property type="entry name" value="CE4_NodB_like_5s_6s"/>
    <property type="match status" value="1"/>
</dbReference>
<dbReference type="InterPro" id="IPR002509">
    <property type="entry name" value="NODB_dom"/>
</dbReference>
<dbReference type="PANTHER" id="PTHR34216:SF3">
    <property type="entry name" value="POLY-BETA-1,6-N-ACETYL-D-GLUCOSAMINE N-DEACETYLASE"/>
    <property type="match status" value="1"/>
</dbReference>
<dbReference type="InterPro" id="IPR051398">
    <property type="entry name" value="Polysacch_Deacetylase"/>
</dbReference>
<dbReference type="EMBL" id="BNJJ01000003">
    <property type="protein sequence ID" value="GHO83172.1"/>
    <property type="molecule type" value="Genomic_DNA"/>
</dbReference>
<dbReference type="PROSITE" id="PS51677">
    <property type="entry name" value="NODB"/>
    <property type="match status" value="1"/>
</dbReference>
<dbReference type="Gene3D" id="3.20.20.370">
    <property type="entry name" value="Glycoside hydrolase/deacetylase"/>
    <property type="match status" value="1"/>
</dbReference>
<evidence type="ECO:0000259" key="3">
    <source>
        <dbReference type="PROSITE" id="PS51677"/>
    </source>
</evidence>
<dbReference type="SUPFAM" id="SSF88713">
    <property type="entry name" value="Glycoside hydrolase/deacetylase"/>
    <property type="match status" value="1"/>
</dbReference>
<feature type="domain" description="NodB homology" evidence="3">
    <location>
        <begin position="31"/>
        <end position="245"/>
    </location>
</feature>
<reference evidence="4 5" key="1">
    <citation type="journal article" date="2021" name="Int. J. Syst. Evol. Microbiol.">
        <title>Reticulibacter mediterranei gen. nov., sp. nov., within the new family Reticulibacteraceae fam. nov., and Ktedonospora formicarum gen. nov., sp. nov., Ktedonobacter robiniae sp. nov., Dictyobacter formicarum sp. nov. and Dictyobacter arantiisoli sp. nov., belonging to the class Ktedonobacteria.</title>
        <authorList>
            <person name="Yabe S."/>
            <person name="Zheng Y."/>
            <person name="Wang C.M."/>
            <person name="Sakai Y."/>
            <person name="Abe K."/>
            <person name="Yokota A."/>
            <person name="Donadio S."/>
            <person name="Cavaletti L."/>
            <person name="Monciardini P."/>
        </authorList>
    </citation>
    <scope>NUCLEOTIDE SEQUENCE [LARGE SCALE GENOMIC DNA]</scope>
    <source>
        <strain evidence="4 5">SOSP1-9</strain>
    </source>
</reference>
<organism evidence="4 5">
    <name type="scientific">Dictyobacter formicarum</name>
    <dbReference type="NCBI Taxonomy" id="2778368"/>
    <lineage>
        <taxon>Bacteria</taxon>
        <taxon>Bacillati</taxon>
        <taxon>Chloroflexota</taxon>
        <taxon>Ktedonobacteria</taxon>
        <taxon>Ktedonobacterales</taxon>
        <taxon>Dictyobacteraceae</taxon>
        <taxon>Dictyobacter</taxon>
    </lineage>
</organism>
<comment type="subcellular location">
    <subcellularLocation>
        <location evidence="1">Secreted</location>
    </subcellularLocation>
</comment>
<comment type="caution">
    <text evidence="4">The sequence shown here is derived from an EMBL/GenBank/DDBJ whole genome shotgun (WGS) entry which is preliminary data.</text>
</comment>
<dbReference type="PANTHER" id="PTHR34216">
    <property type="match status" value="1"/>
</dbReference>
<evidence type="ECO:0000313" key="5">
    <source>
        <dbReference type="Proteomes" id="UP000635565"/>
    </source>
</evidence>
<proteinExistence type="predicted"/>
<gene>
    <name evidence="4" type="ORF">KSZ_11780</name>
</gene>
<dbReference type="InterPro" id="IPR011330">
    <property type="entry name" value="Glyco_hydro/deAcase_b/a-brl"/>
</dbReference>